<dbReference type="Pfam" id="PF02885">
    <property type="entry name" value="Glycos_trans_3N"/>
    <property type="match status" value="1"/>
</dbReference>
<feature type="binding site" evidence="3">
    <location>
        <position position="79"/>
    </location>
    <ligand>
        <name>anthranilate</name>
        <dbReference type="ChEBI" id="CHEBI:16567"/>
        <label>1</label>
    </ligand>
</feature>
<evidence type="ECO:0000259" key="4">
    <source>
        <dbReference type="Pfam" id="PF00591"/>
    </source>
</evidence>
<feature type="binding site" evidence="3">
    <location>
        <position position="165"/>
    </location>
    <ligand>
        <name>anthranilate</name>
        <dbReference type="ChEBI" id="CHEBI:16567"/>
        <label>2</label>
    </ligand>
</feature>
<dbReference type="InterPro" id="IPR035902">
    <property type="entry name" value="Nuc_phospho_transferase"/>
</dbReference>
<feature type="binding site" evidence="3">
    <location>
        <begin position="107"/>
        <end position="115"/>
    </location>
    <ligand>
        <name>5-phospho-alpha-D-ribose 1-diphosphate</name>
        <dbReference type="ChEBI" id="CHEBI:58017"/>
    </ligand>
</feature>
<dbReference type="Gene3D" id="1.20.970.10">
    <property type="entry name" value="Transferase, Pyrimidine Nucleoside Phosphorylase, Chain C"/>
    <property type="match status" value="1"/>
</dbReference>
<comment type="subunit">
    <text evidence="3">Homodimer.</text>
</comment>
<comment type="pathway">
    <text evidence="3">Amino-acid biosynthesis; L-tryptophan biosynthesis; L-tryptophan from chorismate: step 2/5.</text>
</comment>
<keyword evidence="2 3" id="KW-0808">Transferase</keyword>
<comment type="catalytic activity">
    <reaction evidence="3">
        <text>N-(5-phospho-beta-D-ribosyl)anthranilate + diphosphate = 5-phospho-alpha-D-ribose 1-diphosphate + anthranilate</text>
        <dbReference type="Rhea" id="RHEA:11768"/>
        <dbReference type="ChEBI" id="CHEBI:16567"/>
        <dbReference type="ChEBI" id="CHEBI:18277"/>
        <dbReference type="ChEBI" id="CHEBI:33019"/>
        <dbReference type="ChEBI" id="CHEBI:58017"/>
        <dbReference type="EC" id="2.4.2.18"/>
    </reaction>
</comment>
<dbReference type="Gene3D" id="3.40.1030.10">
    <property type="entry name" value="Nucleoside phosphorylase/phosphoribosyltransferase catalytic domain"/>
    <property type="match status" value="1"/>
</dbReference>
<dbReference type="UniPathway" id="UPA00035">
    <property type="reaction ID" value="UER00041"/>
</dbReference>
<comment type="similarity">
    <text evidence="3">Belongs to the anthranilate phosphoribosyltransferase family.</text>
</comment>
<feature type="binding site" evidence="3">
    <location>
        <position position="224"/>
    </location>
    <ligand>
        <name>Mg(2+)</name>
        <dbReference type="ChEBI" id="CHEBI:18420"/>
        <label>1</label>
    </ligand>
</feature>
<accession>A0A1Z2XEQ3</accession>
<feature type="binding site" evidence="3">
    <location>
        <begin position="82"/>
        <end position="83"/>
    </location>
    <ligand>
        <name>5-phospho-alpha-D-ribose 1-diphosphate</name>
        <dbReference type="ChEBI" id="CHEBI:58017"/>
    </ligand>
</feature>
<dbReference type="KEGG" id="pary:A4V02_01690"/>
<evidence type="ECO:0000313" key="6">
    <source>
        <dbReference type="EMBL" id="ANU62572.1"/>
    </source>
</evidence>
<feature type="binding site" evidence="3">
    <location>
        <position position="91"/>
    </location>
    <ligand>
        <name>Mg(2+)</name>
        <dbReference type="ChEBI" id="CHEBI:18420"/>
        <label>1</label>
    </ligand>
</feature>
<dbReference type="Pfam" id="PF00591">
    <property type="entry name" value="Glycos_transf_3"/>
    <property type="match status" value="1"/>
</dbReference>
<dbReference type="PANTHER" id="PTHR43285">
    <property type="entry name" value="ANTHRANILATE PHOSPHORIBOSYLTRANSFERASE"/>
    <property type="match status" value="1"/>
</dbReference>
<feature type="binding site" evidence="3">
    <location>
        <position position="224"/>
    </location>
    <ligand>
        <name>Mg(2+)</name>
        <dbReference type="ChEBI" id="CHEBI:18420"/>
        <label>2</label>
    </ligand>
</feature>
<keyword evidence="1 3" id="KW-0328">Glycosyltransferase</keyword>
<dbReference type="GO" id="GO:0000162">
    <property type="term" value="P:L-tryptophan biosynthetic process"/>
    <property type="evidence" value="ECO:0007669"/>
    <property type="project" value="UniProtKB-UniRule"/>
</dbReference>
<evidence type="ECO:0000313" key="7">
    <source>
        <dbReference type="Proteomes" id="UP000186351"/>
    </source>
</evidence>
<evidence type="ECO:0000256" key="1">
    <source>
        <dbReference type="ARBA" id="ARBA00022676"/>
    </source>
</evidence>
<gene>
    <name evidence="3" type="primary">trpD</name>
    <name evidence="6" type="ORF">A4V02_01690</name>
</gene>
<feature type="domain" description="Glycosyl transferase family 3 N-terminal" evidence="5">
    <location>
        <begin position="2"/>
        <end position="63"/>
    </location>
</feature>
<comment type="function">
    <text evidence="3">Catalyzes the transfer of the phosphoribosyl group of 5-phosphorylribose-1-pyrophosphate (PRPP) to anthranilate to yield N-(5'-phosphoribosyl)-anthranilate (PRA).</text>
</comment>
<keyword evidence="3" id="KW-0479">Metal-binding</keyword>
<keyword evidence="3" id="KW-0057">Aromatic amino acid biosynthesis</keyword>
<dbReference type="EMBL" id="CP015402">
    <property type="protein sequence ID" value="ANU62572.1"/>
    <property type="molecule type" value="Genomic_DNA"/>
</dbReference>
<dbReference type="AlphaFoldDB" id="A0A1B1S6Z7"/>
<comment type="caution">
    <text evidence="3">Lacks conserved residue(s) required for the propagation of feature annotation.</text>
</comment>
<dbReference type="GO" id="GO:0000287">
    <property type="term" value="F:magnesium ion binding"/>
    <property type="evidence" value="ECO:0007669"/>
    <property type="project" value="UniProtKB-UniRule"/>
</dbReference>
<dbReference type="InterPro" id="IPR005940">
    <property type="entry name" value="Anthranilate_Pribosyl_Tfrase"/>
</dbReference>
<dbReference type="RefSeq" id="WP_068959965.1">
    <property type="nucleotide sequence ID" value="NZ_CAJTAP010000019.1"/>
</dbReference>
<accession>A0A1B1S6Z7</accession>
<dbReference type="SUPFAM" id="SSF47648">
    <property type="entry name" value="Nucleoside phosphorylase/phosphoribosyltransferase N-terminal domain"/>
    <property type="match status" value="1"/>
</dbReference>
<organism evidence="6 7">
    <name type="scientific">Muribaculum intestinale</name>
    <dbReference type="NCBI Taxonomy" id="1796646"/>
    <lineage>
        <taxon>Bacteria</taxon>
        <taxon>Pseudomonadati</taxon>
        <taxon>Bacteroidota</taxon>
        <taxon>Bacteroidia</taxon>
        <taxon>Bacteroidales</taxon>
        <taxon>Muribaculaceae</taxon>
        <taxon>Muribaculum</taxon>
    </lineage>
</organism>
<dbReference type="NCBIfam" id="TIGR01245">
    <property type="entry name" value="trpD"/>
    <property type="match status" value="1"/>
</dbReference>
<evidence type="ECO:0000256" key="3">
    <source>
        <dbReference type="HAMAP-Rule" id="MF_00211"/>
    </source>
</evidence>
<comment type="cofactor">
    <cofactor evidence="3">
        <name>Mg(2+)</name>
        <dbReference type="ChEBI" id="CHEBI:18420"/>
    </cofactor>
    <text evidence="3">Binds 2 magnesium ions per monomer.</text>
</comment>
<evidence type="ECO:0000259" key="5">
    <source>
        <dbReference type="Pfam" id="PF02885"/>
    </source>
</evidence>
<feature type="domain" description="Glycosyl transferase family 3" evidence="4">
    <location>
        <begin position="72"/>
        <end position="319"/>
    </location>
</feature>
<dbReference type="EC" id="2.4.2.18" evidence="3"/>
<keyword evidence="3" id="KW-0028">Amino-acid biosynthesis</keyword>
<dbReference type="InterPro" id="IPR000312">
    <property type="entry name" value="Glycosyl_Trfase_fam3"/>
</dbReference>
<keyword evidence="7" id="KW-1185">Reference proteome</keyword>
<feature type="binding site" evidence="3">
    <location>
        <position position="119"/>
    </location>
    <ligand>
        <name>5-phospho-alpha-D-ribose 1-diphosphate</name>
        <dbReference type="ChEBI" id="CHEBI:58017"/>
    </ligand>
</feature>
<protein>
    <recommendedName>
        <fullName evidence="3">Anthranilate phosphoribosyltransferase</fullName>
        <ecNumber evidence="3">2.4.2.18</ecNumber>
    </recommendedName>
</protein>
<dbReference type="GO" id="GO:0004048">
    <property type="term" value="F:anthranilate phosphoribosyltransferase activity"/>
    <property type="evidence" value="ECO:0007669"/>
    <property type="project" value="UniProtKB-UniRule"/>
</dbReference>
<proteinExistence type="inferred from homology"/>
<dbReference type="InterPro" id="IPR036320">
    <property type="entry name" value="Glycosyl_Trfase_fam3_N_dom_sf"/>
</dbReference>
<keyword evidence="3" id="KW-0822">Tryptophan biosynthesis</keyword>
<dbReference type="GeneID" id="65535550"/>
<evidence type="ECO:0000256" key="2">
    <source>
        <dbReference type="ARBA" id="ARBA00022679"/>
    </source>
</evidence>
<name>A0A1B1S6Z7_9BACT</name>
<dbReference type="HAMAP" id="MF_00211">
    <property type="entry name" value="TrpD"/>
    <property type="match status" value="1"/>
</dbReference>
<keyword evidence="3" id="KW-0460">Magnesium</keyword>
<feature type="binding site" evidence="3">
    <location>
        <position position="79"/>
    </location>
    <ligand>
        <name>5-phospho-alpha-D-ribose 1-diphosphate</name>
        <dbReference type="ChEBI" id="CHEBI:58017"/>
    </ligand>
</feature>
<dbReference type="GO" id="GO:0005829">
    <property type="term" value="C:cytosol"/>
    <property type="evidence" value="ECO:0007669"/>
    <property type="project" value="TreeGrafter"/>
</dbReference>
<feature type="binding site" evidence="3">
    <location>
        <position position="87"/>
    </location>
    <ligand>
        <name>5-phospho-alpha-D-ribose 1-diphosphate</name>
        <dbReference type="ChEBI" id="CHEBI:58017"/>
    </ligand>
</feature>
<dbReference type="PANTHER" id="PTHR43285:SF2">
    <property type="entry name" value="ANTHRANILATE PHOSPHORIBOSYLTRANSFERASE"/>
    <property type="match status" value="1"/>
</dbReference>
<dbReference type="SUPFAM" id="SSF52418">
    <property type="entry name" value="Nucleoside phosphorylase/phosphoribosyltransferase catalytic domain"/>
    <property type="match status" value="1"/>
</dbReference>
<feature type="binding site" evidence="3">
    <location>
        <position position="223"/>
    </location>
    <ligand>
        <name>Mg(2+)</name>
        <dbReference type="ChEBI" id="CHEBI:18420"/>
        <label>2</label>
    </ligand>
</feature>
<feature type="binding site" evidence="3">
    <location>
        <position position="110"/>
    </location>
    <ligand>
        <name>anthranilate</name>
        <dbReference type="ChEBI" id="CHEBI:16567"/>
        <label>1</label>
    </ligand>
</feature>
<dbReference type="STRING" id="1796646.A4V02_01690"/>
<feature type="binding site" evidence="3">
    <location>
        <begin position="89"/>
        <end position="92"/>
    </location>
    <ligand>
        <name>5-phospho-alpha-D-ribose 1-diphosphate</name>
        <dbReference type="ChEBI" id="CHEBI:58017"/>
    </ligand>
</feature>
<dbReference type="InterPro" id="IPR017459">
    <property type="entry name" value="Glycosyl_Trfase_fam3_N_dom"/>
</dbReference>
<reference evidence="7" key="1">
    <citation type="submission" date="2016-04" db="EMBL/GenBank/DDBJ databases">
        <title>Complete Genome Sequences of Twelve Strains of a Stable Defined Moderately Diverse Mouse Microbiota 2 (sDMDMm2).</title>
        <authorList>
            <person name="Uchimura Y."/>
            <person name="Wyss M."/>
            <person name="Brugiroux S."/>
            <person name="Limenitakis J.P."/>
            <person name="Stecher B."/>
            <person name="McCoy K.D."/>
            <person name="Macpherson A.J."/>
        </authorList>
    </citation>
    <scope>NUCLEOTIDE SEQUENCE [LARGE SCALE GENOMIC DNA]</scope>
    <source>
        <strain evidence="7">YL27</strain>
    </source>
</reference>
<dbReference type="Proteomes" id="UP000186351">
    <property type="component" value="Chromosome"/>
</dbReference>
<dbReference type="OrthoDB" id="9806430at2"/>
<sequence>MKNILGKLIEHASLSRDEARKVLLDIADGKCNDCQLAAFMTVYLMRGITLDELIGFRDAILERRLPVEFDRTDAIDIVGTGGDGKNTFNISTATCFVVAGTGRRVIKHGNYGASSVSGASSVLEYHGVRFTTDESILRRSLDESGVCYLHAPLFSPALKSVASARRQLGIRTFFNMLGPLVNPMQPRHQLMGVYSLGMMRMYHYISQYEGIECTVVHSLDGYDEISLTSPFKVAAVGGERVYRPADLGFAVVEPGELYGGDTVAEASAVFDKVLTGEGSRAQTECVLANAAFAIHTLEPHVSLLDAVEQARESIVSGRAVECFRKFLDINKA</sequence>